<feature type="non-terminal residue" evidence="1">
    <location>
        <position position="260"/>
    </location>
</feature>
<protein>
    <submittedName>
        <fullName evidence="1">Uncharacterized protein</fullName>
    </submittedName>
</protein>
<name>A0A7D9MGW5_PARCT</name>
<dbReference type="OrthoDB" id="5419617at2759"/>
<organism evidence="1 2">
    <name type="scientific">Paramuricea clavata</name>
    <name type="common">Red gorgonian</name>
    <name type="synonym">Violescent sea-whip</name>
    <dbReference type="NCBI Taxonomy" id="317549"/>
    <lineage>
        <taxon>Eukaryota</taxon>
        <taxon>Metazoa</taxon>
        <taxon>Cnidaria</taxon>
        <taxon>Anthozoa</taxon>
        <taxon>Octocorallia</taxon>
        <taxon>Malacalcyonacea</taxon>
        <taxon>Plexauridae</taxon>
        <taxon>Paramuricea</taxon>
    </lineage>
</organism>
<dbReference type="AlphaFoldDB" id="A0A7D9MGW5"/>
<dbReference type="EMBL" id="CACRXK020044850">
    <property type="protein sequence ID" value="CAB4046035.1"/>
    <property type="molecule type" value="Genomic_DNA"/>
</dbReference>
<evidence type="ECO:0000313" key="2">
    <source>
        <dbReference type="Proteomes" id="UP001152795"/>
    </source>
</evidence>
<proteinExistence type="predicted"/>
<evidence type="ECO:0000313" key="1">
    <source>
        <dbReference type="EMBL" id="CAB4046035.1"/>
    </source>
</evidence>
<reference evidence="1" key="1">
    <citation type="submission" date="2020-04" db="EMBL/GenBank/DDBJ databases">
        <authorList>
            <person name="Alioto T."/>
            <person name="Alioto T."/>
            <person name="Gomez Garrido J."/>
        </authorList>
    </citation>
    <scope>NUCLEOTIDE SEQUENCE</scope>
    <source>
        <strain evidence="1">A484AB</strain>
    </source>
</reference>
<dbReference type="Proteomes" id="UP001152795">
    <property type="component" value="Unassembled WGS sequence"/>
</dbReference>
<sequence>MLNEVVEMAVQWDNVTVHLPFPMPRTDCQVRSRTALKMFQAFQDVKSKTGRPTRVLPFTLVPTWMAEPRASTALEVCGVPADQGIIGERIETRMNQKWKMYWKDLDQCRQTKLWFPEPNTRLSKSILRLNRAMLGPVLHFITGHGWLNRHKAIVEKSGTPRCRLCQTGSSEEPGHLWRSCPGTAELRSKLRIVDPLRAGSVESHSTQTGIVLRDHAQRRRMVAGGADHGGAKVHLPRARVVSHDQQQYSLMVHGRTAHDN</sequence>
<comment type="caution">
    <text evidence="1">The sequence shown here is derived from an EMBL/GenBank/DDBJ whole genome shotgun (WGS) entry which is preliminary data.</text>
</comment>
<keyword evidence="2" id="KW-1185">Reference proteome</keyword>
<accession>A0A7D9MGW5</accession>
<gene>
    <name evidence="1" type="ORF">PACLA_8A070479</name>
</gene>